<organism evidence="2">
    <name type="scientific">Nonomuraea gerenzanensis</name>
    <dbReference type="NCBI Taxonomy" id="93944"/>
    <lineage>
        <taxon>Bacteria</taxon>
        <taxon>Bacillati</taxon>
        <taxon>Actinomycetota</taxon>
        <taxon>Actinomycetes</taxon>
        <taxon>Streptosporangiales</taxon>
        <taxon>Streptosporangiaceae</taxon>
        <taxon>Nonomuraea</taxon>
    </lineage>
</organism>
<dbReference type="EMBL" id="LT559118">
    <property type="protein sequence ID" value="SBO94729.1"/>
    <property type="molecule type" value="Genomic_DNA"/>
</dbReference>
<feature type="region of interest" description="Disordered" evidence="1">
    <location>
        <begin position="1"/>
        <end position="206"/>
    </location>
</feature>
<evidence type="ECO:0000256" key="1">
    <source>
        <dbReference type="SAM" id="MobiDB-lite"/>
    </source>
</evidence>
<sequence length="206" mass="21500">MRVPRGHPGQVDLGTLPARPGPVHGHGQLRALQPVAAPPPRHPAGREGSHRTRRRGGGQPRANRPRGSRRPCEARRAGSGRPNRARRAGSSAQPFRAGGLARGGQPLRSGDRGEGGEPFRAGGPDGEPLRAGGPGGEPLRAGGRGRAPLGGGRDGGGEPRRHHGRNLDHPLNHAHHITPGRVTTTSAAAQSPSAQPRRSRPCKAHR</sequence>
<feature type="compositionally biased region" description="Basic and acidic residues" evidence="1">
    <location>
        <begin position="155"/>
        <end position="171"/>
    </location>
</feature>
<accession>A0A1M4E789</accession>
<feature type="compositionally biased region" description="Basic residues" evidence="1">
    <location>
        <begin position="197"/>
        <end position="206"/>
    </location>
</feature>
<reference evidence="2" key="1">
    <citation type="submission" date="2016-04" db="EMBL/GenBank/DDBJ databases">
        <authorList>
            <person name="Evans L.H."/>
            <person name="Alamgir A."/>
            <person name="Owens N."/>
            <person name="Weber N.D."/>
            <person name="Virtaneva K."/>
            <person name="Barbian K."/>
            <person name="Babar A."/>
            <person name="Rosenke K."/>
        </authorList>
    </citation>
    <scope>NUCLEOTIDE SEQUENCE</scope>
    <source>
        <strain evidence="2">Nono1</strain>
    </source>
</reference>
<proteinExistence type="predicted"/>
<dbReference type="AlphaFoldDB" id="A0A1M4E789"/>
<evidence type="ECO:0000313" key="2">
    <source>
        <dbReference type="EMBL" id="SBO94729.1"/>
    </source>
</evidence>
<feature type="compositionally biased region" description="Gly residues" evidence="1">
    <location>
        <begin position="132"/>
        <end position="154"/>
    </location>
</feature>
<gene>
    <name evidence="2" type="ORF">BN4615_P4245</name>
</gene>
<name>A0A1M4E789_9ACTN</name>
<protein>
    <submittedName>
        <fullName evidence="2">Basic proline-rich protein</fullName>
    </submittedName>
</protein>
<feature type="compositionally biased region" description="Low complexity" evidence="1">
    <location>
        <begin position="183"/>
        <end position="196"/>
    </location>
</feature>